<sequence>MRRRWATFFTNELLRQLYKDGAIAPDQASGQWHWDLDPDRWSGVSSDVVEFMVDNLRRLPSATQETLRLAACIGGTFDLQTLATIYDHPVDETAAALLPALKQHTVLPLHNDYRLVDECAEMQAINPAYRFEHDRVQQAAYALIDSQRLSEVHLSVGRLMCTHRRAGAGRSDHRYRQSPQ</sequence>
<proteinExistence type="predicted"/>
<dbReference type="Proteomes" id="UP000509658">
    <property type="component" value="Chromosome"/>
</dbReference>
<dbReference type="InterPro" id="IPR053159">
    <property type="entry name" value="Hybrid_Histidine_Kinase"/>
</dbReference>
<gene>
    <name evidence="1" type="ORF">HUE57_04505</name>
</gene>
<reference evidence="1 2" key="1">
    <citation type="submission" date="2020-05" db="EMBL/GenBank/DDBJ databases">
        <title>Horizontal transmission and recombination maintain forever young bacterial symbiont genomes.</title>
        <authorList>
            <person name="Russell S.L."/>
            <person name="Pepper-Tunick E."/>
            <person name="Svedberg J."/>
            <person name="Byrne A."/>
            <person name="Ruelas Castillo J."/>
            <person name="Vollmers C."/>
            <person name="Beinart R.A."/>
            <person name="Corbett-Detig R."/>
        </authorList>
    </citation>
    <scope>NUCLEOTIDE SEQUENCE [LARGE SCALE GENOMIC DNA]</scope>
    <source>
        <strain evidence="1">Santa_Monica_outfall</strain>
    </source>
</reference>
<dbReference type="EMBL" id="CP054491">
    <property type="protein sequence ID" value="QKQ25635.1"/>
    <property type="molecule type" value="Genomic_DNA"/>
</dbReference>
<dbReference type="KEGG" id="rev:HUE57_04505"/>
<evidence type="ECO:0000313" key="2">
    <source>
        <dbReference type="Proteomes" id="UP000509658"/>
    </source>
</evidence>
<dbReference type="PANTHER" id="PTHR43642:SF1">
    <property type="entry name" value="HYBRID SIGNAL TRANSDUCTION HISTIDINE KINASE G"/>
    <property type="match status" value="1"/>
</dbReference>
<name>A0A6N0HTA5_9GAMM</name>
<dbReference type="RefSeq" id="WP_174672797.1">
    <property type="nucleotide sequence ID" value="NZ_CP054491.1"/>
</dbReference>
<protein>
    <submittedName>
        <fullName evidence="1">Uncharacterized protein</fullName>
    </submittedName>
</protein>
<dbReference type="PANTHER" id="PTHR43642">
    <property type="entry name" value="HYBRID SIGNAL TRANSDUCTION HISTIDINE KINASE G"/>
    <property type="match status" value="1"/>
</dbReference>
<evidence type="ECO:0000313" key="1">
    <source>
        <dbReference type="EMBL" id="QKQ25635.1"/>
    </source>
</evidence>
<keyword evidence="2" id="KW-1185">Reference proteome</keyword>
<dbReference type="AlphaFoldDB" id="A0A6N0HTA5"/>
<organism evidence="1 2">
    <name type="scientific">Candidatus Reidiella endopervernicosa</name>
    <dbReference type="NCBI Taxonomy" id="2738883"/>
    <lineage>
        <taxon>Bacteria</taxon>
        <taxon>Pseudomonadati</taxon>
        <taxon>Pseudomonadota</taxon>
        <taxon>Gammaproteobacteria</taxon>
        <taxon>Candidatus Reidiella</taxon>
    </lineage>
</organism>
<accession>A0A6N0HTA5</accession>